<gene>
    <name evidence="2" type="primary">LOC112274928</name>
    <name evidence="1" type="ORF">PHYPA_027105</name>
</gene>
<evidence type="ECO:0000313" key="3">
    <source>
        <dbReference type="Proteomes" id="UP000006727"/>
    </source>
</evidence>
<evidence type="ECO:0000313" key="2">
    <source>
        <dbReference type="EnsemblPlants" id="Pp3c22_13660V3.1"/>
    </source>
</evidence>
<reference evidence="2" key="3">
    <citation type="submission" date="2020-12" db="UniProtKB">
        <authorList>
            <consortium name="EnsemblPlants"/>
        </authorList>
    </citation>
    <scope>IDENTIFICATION</scope>
</reference>
<dbReference type="Gramene" id="Pp3c22_13660V3.1">
    <property type="protein sequence ID" value="Pp3c22_13660V3.1"/>
    <property type="gene ID" value="Pp3c22_13660"/>
</dbReference>
<dbReference type="PaxDb" id="3218-PP1S324_2V6.1"/>
<dbReference type="EnsemblPlants" id="Pp3c22_13660V3.1">
    <property type="protein sequence ID" value="Pp3c22_13660V3.1"/>
    <property type="gene ID" value="Pp3c22_13660"/>
</dbReference>
<evidence type="ECO:0000313" key="1">
    <source>
        <dbReference type="EMBL" id="PNR30789.1"/>
    </source>
</evidence>
<dbReference type="AlphaFoldDB" id="A0A2K1IND1"/>
<accession>A0A2K1IND1</accession>
<dbReference type="KEGG" id="ppp:112274928"/>
<proteinExistence type="predicted"/>
<name>A0A2K1IND1_PHYPA</name>
<dbReference type="Proteomes" id="UP000006727">
    <property type="component" value="Chromosome 22"/>
</dbReference>
<reference evidence="1 3" key="2">
    <citation type="journal article" date="2018" name="Plant J.">
        <title>The Physcomitrella patens chromosome-scale assembly reveals moss genome structure and evolution.</title>
        <authorList>
            <person name="Lang D."/>
            <person name="Ullrich K.K."/>
            <person name="Murat F."/>
            <person name="Fuchs J."/>
            <person name="Jenkins J."/>
            <person name="Haas F.B."/>
            <person name="Piednoel M."/>
            <person name="Gundlach H."/>
            <person name="Van Bel M."/>
            <person name="Meyberg R."/>
            <person name="Vives C."/>
            <person name="Morata J."/>
            <person name="Symeonidi A."/>
            <person name="Hiss M."/>
            <person name="Muchero W."/>
            <person name="Kamisugi Y."/>
            <person name="Saleh O."/>
            <person name="Blanc G."/>
            <person name="Decker E.L."/>
            <person name="van Gessel N."/>
            <person name="Grimwood J."/>
            <person name="Hayes R.D."/>
            <person name="Graham S.W."/>
            <person name="Gunter L.E."/>
            <person name="McDaniel S.F."/>
            <person name="Hoernstein S.N.W."/>
            <person name="Larsson A."/>
            <person name="Li F.W."/>
            <person name="Perroud P.F."/>
            <person name="Phillips J."/>
            <person name="Ranjan P."/>
            <person name="Rokshar D.S."/>
            <person name="Rothfels C.J."/>
            <person name="Schneider L."/>
            <person name="Shu S."/>
            <person name="Stevenson D.W."/>
            <person name="Thummler F."/>
            <person name="Tillich M."/>
            <person name="Villarreal Aguilar J.C."/>
            <person name="Widiez T."/>
            <person name="Wong G.K."/>
            <person name="Wymore A."/>
            <person name="Zhang Y."/>
            <person name="Zimmer A.D."/>
            <person name="Quatrano R.S."/>
            <person name="Mayer K.F.X."/>
            <person name="Goodstein D."/>
            <person name="Casacuberta J.M."/>
            <person name="Vandepoele K."/>
            <person name="Reski R."/>
            <person name="Cuming A.C."/>
            <person name="Tuskan G.A."/>
            <person name="Maumus F."/>
            <person name="Salse J."/>
            <person name="Schmutz J."/>
            <person name="Rensing S.A."/>
        </authorList>
    </citation>
    <scope>NUCLEOTIDE SEQUENCE [LARGE SCALE GENOMIC DNA]</scope>
    <source>
        <strain evidence="2 3">cv. Gransden 2004</strain>
    </source>
</reference>
<reference evidence="1 3" key="1">
    <citation type="journal article" date="2008" name="Science">
        <title>The Physcomitrella genome reveals evolutionary insights into the conquest of land by plants.</title>
        <authorList>
            <person name="Rensing S."/>
            <person name="Lang D."/>
            <person name="Zimmer A."/>
            <person name="Terry A."/>
            <person name="Salamov A."/>
            <person name="Shapiro H."/>
            <person name="Nishiyama T."/>
            <person name="Perroud P.-F."/>
            <person name="Lindquist E."/>
            <person name="Kamisugi Y."/>
            <person name="Tanahashi T."/>
            <person name="Sakakibara K."/>
            <person name="Fujita T."/>
            <person name="Oishi K."/>
            <person name="Shin-I T."/>
            <person name="Kuroki Y."/>
            <person name="Toyoda A."/>
            <person name="Suzuki Y."/>
            <person name="Hashimoto A."/>
            <person name="Yamaguchi K."/>
            <person name="Sugano A."/>
            <person name="Kohara Y."/>
            <person name="Fujiyama A."/>
            <person name="Anterola A."/>
            <person name="Aoki S."/>
            <person name="Ashton N."/>
            <person name="Barbazuk W.B."/>
            <person name="Barker E."/>
            <person name="Bennetzen J."/>
            <person name="Bezanilla M."/>
            <person name="Blankenship R."/>
            <person name="Cho S.H."/>
            <person name="Dutcher S."/>
            <person name="Estelle M."/>
            <person name="Fawcett J.A."/>
            <person name="Gundlach H."/>
            <person name="Hanada K."/>
            <person name="Heyl A."/>
            <person name="Hicks K.A."/>
            <person name="Hugh J."/>
            <person name="Lohr M."/>
            <person name="Mayer K."/>
            <person name="Melkozernov A."/>
            <person name="Murata T."/>
            <person name="Nelson D."/>
            <person name="Pils B."/>
            <person name="Prigge M."/>
            <person name="Reiss B."/>
            <person name="Renner T."/>
            <person name="Rombauts S."/>
            <person name="Rushton P."/>
            <person name="Sanderfoot A."/>
            <person name="Schween G."/>
            <person name="Shiu S.-H."/>
            <person name="Stueber K."/>
            <person name="Theodoulou F.L."/>
            <person name="Tu H."/>
            <person name="Van de Peer Y."/>
            <person name="Verrier P.J."/>
            <person name="Waters E."/>
            <person name="Wood A."/>
            <person name="Yang L."/>
            <person name="Cove D."/>
            <person name="Cuming A."/>
            <person name="Hasebe M."/>
            <person name="Lucas S."/>
            <person name="Mishler D.B."/>
            <person name="Reski R."/>
            <person name="Grigoriev I."/>
            <person name="Quatrano R.S."/>
            <person name="Boore J.L."/>
        </authorList>
    </citation>
    <scope>NUCLEOTIDE SEQUENCE [LARGE SCALE GENOMIC DNA]</scope>
    <source>
        <strain evidence="2 3">cv. Gransden 2004</strain>
    </source>
</reference>
<protein>
    <submittedName>
        <fullName evidence="1 2">Uncharacterized protein</fullName>
    </submittedName>
</protein>
<dbReference type="GeneID" id="112274928"/>
<keyword evidence="3" id="KW-1185">Reference proteome</keyword>
<dbReference type="EMBL" id="ABEU02000022">
    <property type="protein sequence ID" value="PNR30789.1"/>
    <property type="molecule type" value="Genomic_DNA"/>
</dbReference>
<organism evidence="1">
    <name type="scientific">Physcomitrium patens</name>
    <name type="common">Spreading-leaved earth moss</name>
    <name type="synonym">Physcomitrella patens</name>
    <dbReference type="NCBI Taxonomy" id="3218"/>
    <lineage>
        <taxon>Eukaryota</taxon>
        <taxon>Viridiplantae</taxon>
        <taxon>Streptophyta</taxon>
        <taxon>Embryophyta</taxon>
        <taxon>Bryophyta</taxon>
        <taxon>Bryophytina</taxon>
        <taxon>Bryopsida</taxon>
        <taxon>Funariidae</taxon>
        <taxon>Funariales</taxon>
        <taxon>Funariaceae</taxon>
        <taxon>Physcomitrium</taxon>
    </lineage>
</organism>
<dbReference type="RefSeq" id="XP_024360555.1">
    <property type="nucleotide sequence ID" value="XM_024504787.2"/>
</dbReference>
<sequence length="193" mass="22182">MPVPLFRTSLWGKPASWERHCLFDGVRERPSVERRLKHRVRGTIPWNQCKLETQIKPSVRTSIITKDLTIEAITRTLICSRAFSFCTHNTNSTEVPFSTKKYSFAEGPSCTMAKVAKEAKSSRFLSFPLTEGGFCFEMSVFTLTWTRCPGHTRECIPRRVALEIEKTKPTVHRLWTFCLDQNSTFVYCDLPAP</sequence>